<organism evidence="1 2">
    <name type="scientific">Portunus trituberculatus</name>
    <name type="common">Swimming crab</name>
    <name type="synonym">Neptunus trituberculatus</name>
    <dbReference type="NCBI Taxonomy" id="210409"/>
    <lineage>
        <taxon>Eukaryota</taxon>
        <taxon>Metazoa</taxon>
        <taxon>Ecdysozoa</taxon>
        <taxon>Arthropoda</taxon>
        <taxon>Crustacea</taxon>
        <taxon>Multicrustacea</taxon>
        <taxon>Malacostraca</taxon>
        <taxon>Eumalacostraca</taxon>
        <taxon>Eucarida</taxon>
        <taxon>Decapoda</taxon>
        <taxon>Pleocyemata</taxon>
        <taxon>Brachyura</taxon>
        <taxon>Eubrachyura</taxon>
        <taxon>Portunoidea</taxon>
        <taxon>Portunidae</taxon>
        <taxon>Portuninae</taxon>
        <taxon>Portunus</taxon>
    </lineage>
</organism>
<dbReference type="AlphaFoldDB" id="A0A5B7I7U2"/>
<dbReference type="EMBL" id="VSRR010044638">
    <property type="protein sequence ID" value="MPC76938.1"/>
    <property type="molecule type" value="Genomic_DNA"/>
</dbReference>
<evidence type="ECO:0000313" key="2">
    <source>
        <dbReference type="Proteomes" id="UP000324222"/>
    </source>
</evidence>
<proteinExistence type="predicted"/>
<accession>A0A5B7I7U2</accession>
<sequence>MVFADQTPPGVPQEGQKRMRLPSIAKRVLMPCLQGMRTRLDLLQTLLTWCHTSQRDWVLHTWSRKETQYFFLSCCRRSVRC</sequence>
<comment type="caution">
    <text evidence="1">The sequence shown here is derived from an EMBL/GenBank/DDBJ whole genome shotgun (WGS) entry which is preliminary data.</text>
</comment>
<reference evidence="1 2" key="1">
    <citation type="submission" date="2019-05" db="EMBL/GenBank/DDBJ databases">
        <title>Another draft genome of Portunus trituberculatus and its Hox gene families provides insights of decapod evolution.</title>
        <authorList>
            <person name="Jeong J.-H."/>
            <person name="Song I."/>
            <person name="Kim S."/>
            <person name="Choi T."/>
            <person name="Kim D."/>
            <person name="Ryu S."/>
            <person name="Kim W."/>
        </authorList>
    </citation>
    <scope>NUCLEOTIDE SEQUENCE [LARGE SCALE GENOMIC DNA]</scope>
    <source>
        <tissue evidence="1">Muscle</tissue>
    </source>
</reference>
<protein>
    <submittedName>
        <fullName evidence="1">Uncharacterized protein</fullName>
    </submittedName>
</protein>
<name>A0A5B7I7U2_PORTR</name>
<evidence type="ECO:0000313" key="1">
    <source>
        <dbReference type="EMBL" id="MPC76938.1"/>
    </source>
</evidence>
<gene>
    <name evidence="1" type="ORF">E2C01_071375</name>
</gene>
<dbReference type="Proteomes" id="UP000324222">
    <property type="component" value="Unassembled WGS sequence"/>
</dbReference>
<keyword evidence="2" id="KW-1185">Reference proteome</keyword>